<dbReference type="Proteomes" id="UP001314170">
    <property type="component" value="Unassembled WGS sequence"/>
</dbReference>
<sequence>MNRFGGKRKSNEKTIDATEIIHDELTNEKVSNERASEYLHQTHVENETIKESFPDEATARSASEAASSSNKGSEAAVR</sequence>
<gene>
    <name evidence="2" type="ORF">DCAF_LOCUS22388</name>
</gene>
<evidence type="ECO:0000313" key="3">
    <source>
        <dbReference type="Proteomes" id="UP001314170"/>
    </source>
</evidence>
<dbReference type="AlphaFoldDB" id="A0AAV1SHC2"/>
<feature type="region of interest" description="Disordered" evidence="1">
    <location>
        <begin position="45"/>
        <end position="78"/>
    </location>
</feature>
<organism evidence="2 3">
    <name type="scientific">Dovyalis caffra</name>
    <dbReference type="NCBI Taxonomy" id="77055"/>
    <lineage>
        <taxon>Eukaryota</taxon>
        <taxon>Viridiplantae</taxon>
        <taxon>Streptophyta</taxon>
        <taxon>Embryophyta</taxon>
        <taxon>Tracheophyta</taxon>
        <taxon>Spermatophyta</taxon>
        <taxon>Magnoliopsida</taxon>
        <taxon>eudicotyledons</taxon>
        <taxon>Gunneridae</taxon>
        <taxon>Pentapetalae</taxon>
        <taxon>rosids</taxon>
        <taxon>fabids</taxon>
        <taxon>Malpighiales</taxon>
        <taxon>Salicaceae</taxon>
        <taxon>Flacourtieae</taxon>
        <taxon>Dovyalis</taxon>
    </lineage>
</organism>
<evidence type="ECO:0008006" key="4">
    <source>
        <dbReference type="Google" id="ProtNLM"/>
    </source>
</evidence>
<keyword evidence="3" id="KW-1185">Reference proteome</keyword>
<dbReference type="EMBL" id="CAWUPB010001176">
    <property type="protein sequence ID" value="CAK7349668.1"/>
    <property type="molecule type" value="Genomic_DNA"/>
</dbReference>
<feature type="compositionally biased region" description="Low complexity" evidence="1">
    <location>
        <begin position="59"/>
        <end position="78"/>
    </location>
</feature>
<comment type="caution">
    <text evidence="2">The sequence shown here is derived from an EMBL/GenBank/DDBJ whole genome shotgun (WGS) entry which is preliminary data.</text>
</comment>
<evidence type="ECO:0000313" key="2">
    <source>
        <dbReference type="EMBL" id="CAK7349668.1"/>
    </source>
</evidence>
<proteinExistence type="predicted"/>
<reference evidence="2 3" key="1">
    <citation type="submission" date="2024-01" db="EMBL/GenBank/DDBJ databases">
        <authorList>
            <person name="Waweru B."/>
        </authorList>
    </citation>
    <scope>NUCLEOTIDE SEQUENCE [LARGE SCALE GENOMIC DNA]</scope>
</reference>
<name>A0AAV1SHC2_9ROSI</name>
<evidence type="ECO:0000256" key="1">
    <source>
        <dbReference type="SAM" id="MobiDB-lite"/>
    </source>
</evidence>
<accession>A0AAV1SHC2</accession>
<protein>
    <recommendedName>
        <fullName evidence="4">DUF4025 domain-containing protein</fullName>
    </recommendedName>
</protein>